<feature type="compositionally biased region" description="Basic and acidic residues" evidence="1">
    <location>
        <begin position="20"/>
        <end position="30"/>
    </location>
</feature>
<accession>A0A182V885</accession>
<dbReference type="EnsemblMetazoa" id="AMEM010536-RA">
    <property type="protein sequence ID" value="AMEM010536-PA"/>
    <property type="gene ID" value="AMEM010536"/>
</dbReference>
<evidence type="ECO:0000256" key="1">
    <source>
        <dbReference type="SAM" id="MobiDB-lite"/>
    </source>
</evidence>
<proteinExistence type="predicted"/>
<evidence type="ECO:0000313" key="2">
    <source>
        <dbReference type="EnsemblMetazoa" id="AMEM010536-PA"/>
    </source>
</evidence>
<evidence type="ECO:0000313" key="3">
    <source>
        <dbReference type="Proteomes" id="UP000075903"/>
    </source>
</evidence>
<dbReference type="AlphaFoldDB" id="A0A182V885"/>
<sequence length="203" mass="23445">MALMTSLQCGGSLLPSRTLPSHDDLHRSRDQRAEVARMTMRFAPYRNWSAFDPVDVTPSRNLPQHQPERVHIRPLERIELRHVDRLIQHLRGHVALGADAVRRRLVDRVGRDDVTHRQPQVADAARQVRLHQYVLRLEVPVSDRGLAARTDNVHVQMGQPGRYRERHLEHRVRIDAAGSEKIEQRPILVIIRHQPELRPGAVI</sequence>
<protein>
    <submittedName>
        <fullName evidence="2">Uncharacterized protein</fullName>
    </submittedName>
</protein>
<dbReference type="VEuPathDB" id="VectorBase:AMEM010536"/>
<feature type="region of interest" description="Disordered" evidence="1">
    <location>
        <begin position="1"/>
        <end position="30"/>
    </location>
</feature>
<name>A0A182V885_ANOME</name>
<organism evidence="2 3">
    <name type="scientific">Anopheles merus</name>
    <name type="common">Mosquito</name>
    <dbReference type="NCBI Taxonomy" id="30066"/>
    <lineage>
        <taxon>Eukaryota</taxon>
        <taxon>Metazoa</taxon>
        <taxon>Ecdysozoa</taxon>
        <taxon>Arthropoda</taxon>
        <taxon>Hexapoda</taxon>
        <taxon>Insecta</taxon>
        <taxon>Pterygota</taxon>
        <taxon>Neoptera</taxon>
        <taxon>Endopterygota</taxon>
        <taxon>Diptera</taxon>
        <taxon>Nematocera</taxon>
        <taxon>Culicoidea</taxon>
        <taxon>Culicidae</taxon>
        <taxon>Anophelinae</taxon>
        <taxon>Anopheles</taxon>
    </lineage>
</organism>
<reference evidence="2" key="1">
    <citation type="submission" date="2020-05" db="UniProtKB">
        <authorList>
            <consortium name="EnsemblMetazoa"/>
        </authorList>
    </citation>
    <scope>IDENTIFICATION</scope>
    <source>
        <strain evidence="2">MAF</strain>
    </source>
</reference>
<dbReference type="Proteomes" id="UP000075903">
    <property type="component" value="Unassembled WGS sequence"/>
</dbReference>
<keyword evidence="3" id="KW-1185">Reference proteome</keyword>